<gene>
    <name evidence="2" type="ORF">PAPYR_7638</name>
</gene>
<reference evidence="2" key="1">
    <citation type="journal article" date="2022" name="bioRxiv">
        <title>Genomics of Preaxostyla Flagellates Illuminates Evolutionary Transitions and the Path Towards Mitochondrial Loss.</title>
        <authorList>
            <person name="Novak L.V.F."/>
            <person name="Treitli S.C."/>
            <person name="Pyrih J."/>
            <person name="Halakuc P."/>
            <person name="Pipaliya S.V."/>
            <person name="Vacek V."/>
            <person name="Brzon O."/>
            <person name="Soukal P."/>
            <person name="Eme L."/>
            <person name="Dacks J.B."/>
            <person name="Karnkowska A."/>
            <person name="Elias M."/>
            <person name="Hampl V."/>
        </authorList>
    </citation>
    <scope>NUCLEOTIDE SEQUENCE</scope>
    <source>
        <strain evidence="2">RCP-MX</strain>
    </source>
</reference>
<protein>
    <recommendedName>
        <fullName evidence="4">Non-specific serine/threonine protein kinase</fullName>
    </recommendedName>
</protein>
<dbReference type="EMBL" id="JAPMOS010000056">
    <property type="protein sequence ID" value="KAJ4456997.1"/>
    <property type="molecule type" value="Genomic_DNA"/>
</dbReference>
<feature type="region of interest" description="Disordered" evidence="1">
    <location>
        <begin position="1771"/>
        <end position="1803"/>
    </location>
</feature>
<sequence length="3039" mass="315968">MDIHLLVKKLGHPLREVREGNLRNLLSKLESGLISPYELTQEKSIYSAIESDNTPELRPLYQRLLQFLQTAQSPLPAATVPTGPLTQPDIPMMSSSPFPRSGSGALLPDRLVFRELVETEAHHRHLGRSTAGQSPLLRQRVRPGGPYVRYLRSVLRAERKRELLRARAEHGLSEDPQAGPIEQSPTAEEDRLCFLCGTITRRLLHAGLHALTSDCVEVLVTLLTTTLQREDARPRLASVLLATACHALSLIRPATTPPAPEPATPATSRPQEPARCSCAQCNGDAIAPGVAAHRILMAVLPWLKNPAWTPLVLSVIDAGLPALRAWRAQTGPLGPNSAILVQYVSLVAGVLRFYQPQWQLPGGSDSTAPPALATPLSQQQPSPRRPPATAASVVGMSSDPASLMALLEGESRAEEAGWVSAGCAATLPGAAMEGCRPLCGQVEGLCACEMALRVLQVVGRGMELDQVCRVPAPGHTTEWARTRVAGALWFGAGWGFGPGCFPRPDQPDAPPILLWLEAVDPAAHAALRCDADAAGPLGALGVGVATAPAFTHPTRALTHHPVPLSSPLPGPSFTLTPAPVPSLAQQPAQWLLLHSALLRLLRAVPSLRTLPGDPSGAAPPTMRHFGRALASHVLLGHLAAAAGGSSSRLAGDGAAATGWALRALMDGLLSPDSQMRAGTLEGLHESRVLMEPCICWALLTNQQPQPQQQDVSPAPASTGTAGAAASSAELARSLVVQAMDLLASTLTEAASAAVVSTSSGADSEAASGALAAIPTSPATAPTGIAPSDGGTEGTRGPGGDSEAVLMLRGCPLPACSISGLLLPVMSSVQLAMVTDPASAEVCTGHLNRTAAHLARPSLTHRIMVLSHDRSPSIAMSPPVTPQSLTSDVIADSPSFALTPPFLRLLGASLRGESAWPEGPSASALVLALLLRSLLHANPSVRQWASERLVSGYPDARLFIQPGPLGAATTAAGVPSYMSDPFFDRGDGPVTSGMQRAAEDPRLERLLQRAQSALLEVEQRYRQGAGGAESPLVAGCCGSIMRWDMLLGLLSYAFHPLDATRQRVQAVLTALLFHPLHFHRPDPTCSTVDGPTGLPALPRAFGHLPAHWDLPPLGLGTPALWWGPAPGCGLVALGQAGLPADHALVPGLLGTCRESLDMEARTATPLRWAADPTDPAGGSDGATNRHPGYASAFATGARLLGPAMRRLALRWAARSLGRPEEPRNPVTPVTHLLVPMLGGGEAAGGESLAPNWTQVEPIGALLNTLFCCAVVAREGPAAGWAPELLNLWVPTDAAADEGTQGSLMRVWTRLSEAPPPPSGLTSTTALVPGALSHLLLHGVLPLLPLGVHPAAEGPARVVTPVTIARAMAGREQQRDSTKAGRQVLAAVATTLRHLMERSTGPSAAPQPQHHRQALWPTPSSCPVPLLRAVLSADHWATHLLGADFRPVADDLLHSALLTSEDPSGAENLIGWLLDQALPRALRPAAPASSAASAAPCGKPHGPDALCMHCLQLRQHHLHLRLVHARHASERPTPGLLDAEAALDQCSDELVMAALMQGAQAGGVDGALGPQAEWLCEWGDRGPLVCAEPTWVGWSAAFTAGQATQWRLQALECTAAVIAHVRPDLIDVPSLGGLVACCMYQLTQPWARPAAPAGGWGDLGRCGSAIESAPEQPEDAETPVLQTPVAFLALCAQILAVTMERFPAHWRQLLGLAMQPGGAGPLPQSPLATLPGSAHSLRGVLGRLSGDCGGGADPSSSALSLLMQWVQQNLLLRPGGDEPRDADPEDPQEDPAGLGEGGAESPCSSTWRGLAGWGWEILGLLMAVTDPLGCNSEVPGRRSDGGAGDEQDEAGVAYCPLDALTGQATYCLASRCGLLKAPAAPTARSPPPRPPSGCPECDLECAGALRFLAALPAELRCGGQRLSLLSRLAMPTRCSGGEAGGGAAVTVPPLLQLLPSLIRLGPMQTPLRLGACPMCPPPAPTEDSALVPATRLLARLAQCASAANPAALPDALLRADLIGPLADLFGSTTTTPPPADEIWVDALLARVALHARLAVVLRQCLQGSRYVLDYLMATGDWLGALIADLGAACAWCAFLEGCTEETHPGTCLVRVLLNGILGDLATMCLRMVEAYPSRVVAGLLRPASPAPPGAPGEAPSLAAQLCGVVAATGVTGNEVRLQVGHLLATAVAALPCPRQAAGSQQRQQQQQQPELHEEAAQAAALAAAATASACAIAFGLPQQGETAQPPPPPPVPPPAVQLDPAAVLDGAAAATDHQPQQQAPPLRFDPTRRPPHSPVFSPALRALSKASWDPRHMAVVRDEEDEEEEGVLPLGALLGRALWSLALDLLPSPPAAQPASLPLPPSRPSGSGLRPPAPKHARLGTTPGSASRSGHPVARTPLAVTRARLAEEQGEADLAANSPVVPPAAPAAAIRPPDPGLAVSHVMLLGLQQLMLRSRAAQAALAWRPLDPTAAGSEENDAGRFVDRLLAALGPTPASADPIPVPLALSLLHALLHLAPNSVVMECVAAGLCPALARLWESLDGAAPGGDRSESAAGPPGVTTTPARSATPGRTSASARTPTVGSDMAAPVLFASSGSSTAAPPPRPPSRSGGPNHHRSPSPAGTTAGNRLRGAPATSAGAQSPRGAPSPAPDAGGEQRSGGGDGAGAMEAGSSAAATRWVMELRGLVGEVIVNVALGGPIARLALIHSPLLSLLTAHVQRVLITSPTALMAEQTGGGMEALRVRRLVGVLASLLATEESIAPLIKWLGHRILTPITQLHPGFLASLYRTLFTFLDPLHQPPPASAQHHPASGGPPPRPPRSTGGPAAKGGGSDPGMMAWGSWTQLHARLMLELLCATGATERGRRIILLSPDPEMRLADFNNVQRDSQSLRIALGPTRRLFCGDFVGRCSLVLSGANTGPVWTFLVLFWALIRAPRHLCLPLFMGFVLAQADGPLGYVCLRLVRNLLFAREVAELFLAEGGLLEPLVQAVLNRDPERAALAAAALTAFSRGNTRAVARLKTAELLPILGRANPAFGFRELLLL</sequence>
<feature type="compositionally biased region" description="Pro residues" evidence="1">
    <location>
        <begin position="2349"/>
        <end position="2361"/>
    </location>
</feature>
<feature type="region of interest" description="Disordered" evidence="1">
    <location>
        <begin position="1396"/>
        <end position="1415"/>
    </location>
</feature>
<evidence type="ECO:0000313" key="2">
    <source>
        <dbReference type="EMBL" id="KAJ4456997.1"/>
    </source>
</evidence>
<proteinExistence type="predicted"/>
<organism evidence="2 3">
    <name type="scientific">Paratrimastix pyriformis</name>
    <dbReference type="NCBI Taxonomy" id="342808"/>
    <lineage>
        <taxon>Eukaryota</taxon>
        <taxon>Metamonada</taxon>
        <taxon>Preaxostyla</taxon>
        <taxon>Paratrimastigidae</taxon>
        <taxon>Paratrimastix</taxon>
    </lineage>
</organism>
<feature type="compositionally biased region" description="Low complexity" evidence="1">
    <location>
        <begin position="2254"/>
        <end position="2268"/>
    </location>
</feature>
<keyword evidence="3" id="KW-1185">Reference proteome</keyword>
<evidence type="ECO:0000256" key="1">
    <source>
        <dbReference type="SAM" id="MobiDB-lite"/>
    </source>
</evidence>
<feature type="region of interest" description="Disordered" evidence="1">
    <location>
        <begin position="772"/>
        <end position="800"/>
    </location>
</feature>
<comment type="caution">
    <text evidence="2">The sequence shown here is derived from an EMBL/GenBank/DDBJ whole genome shotgun (WGS) entry which is preliminary data.</text>
</comment>
<feature type="region of interest" description="Disordered" evidence="1">
    <location>
        <begin position="2540"/>
        <end position="2666"/>
    </location>
</feature>
<feature type="compositionally biased region" description="Gly residues" evidence="1">
    <location>
        <begin position="790"/>
        <end position="799"/>
    </location>
</feature>
<feature type="region of interest" description="Disordered" evidence="1">
    <location>
        <begin position="364"/>
        <end position="393"/>
    </location>
</feature>
<evidence type="ECO:0000313" key="3">
    <source>
        <dbReference type="Proteomes" id="UP001141327"/>
    </source>
</evidence>
<feature type="region of interest" description="Disordered" evidence="1">
    <location>
        <begin position="2349"/>
        <end position="2392"/>
    </location>
</feature>
<evidence type="ECO:0008006" key="4">
    <source>
        <dbReference type="Google" id="ProtNLM"/>
    </source>
</evidence>
<dbReference type="PANTHER" id="PTHR24216:SF65">
    <property type="entry name" value="PAXILLIN-LIKE PROTEIN 1"/>
    <property type="match status" value="1"/>
</dbReference>
<feature type="region of interest" description="Disordered" evidence="1">
    <location>
        <begin position="2797"/>
        <end position="2829"/>
    </location>
</feature>
<dbReference type="PANTHER" id="PTHR24216">
    <property type="entry name" value="PAXILLIN-RELATED"/>
    <property type="match status" value="1"/>
</dbReference>
<dbReference type="Proteomes" id="UP001141327">
    <property type="component" value="Unassembled WGS sequence"/>
</dbReference>
<feature type="compositionally biased region" description="Polar residues" evidence="1">
    <location>
        <begin position="2556"/>
        <end position="2578"/>
    </location>
</feature>
<feature type="compositionally biased region" description="Low complexity" evidence="1">
    <location>
        <begin position="772"/>
        <end position="789"/>
    </location>
</feature>
<accession>A0ABQ8UF46</accession>
<feature type="region of interest" description="Disordered" evidence="1">
    <location>
        <begin position="1167"/>
        <end position="1186"/>
    </location>
</feature>
<feature type="region of interest" description="Disordered" evidence="1">
    <location>
        <begin position="253"/>
        <end position="274"/>
    </location>
</feature>
<name>A0ABQ8UF46_9EUKA</name>
<feature type="compositionally biased region" description="Low complexity" evidence="1">
    <location>
        <begin position="374"/>
        <end position="392"/>
    </location>
</feature>
<feature type="compositionally biased region" description="Pro residues" evidence="1">
    <location>
        <begin position="2242"/>
        <end position="2253"/>
    </location>
</feature>
<feature type="region of interest" description="Disordered" evidence="1">
    <location>
        <begin position="2236"/>
        <end position="2295"/>
    </location>
</feature>